<dbReference type="AlphaFoldDB" id="A0A665WI34"/>
<organism evidence="4 5">
    <name type="scientific">Echeneis naucrates</name>
    <name type="common">Live sharksucker</name>
    <dbReference type="NCBI Taxonomy" id="173247"/>
    <lineage>
        <taxon>Eukaryota</taxon>
        <taxon>Metazoa</taxon>
        <taxon>Chordata</taxon>
        <taxon>Craniata</taxon>
        <taxon>Vertebrata</taxon>
        <taxon>Euteleostomi</taxon>
        <taxon>Actinopterygii</taxon>
        <taxon>Neopterygii</taxon>
        <taxon>Teleostei</taxon>
        <taxon>Neoteleostei</taxon>
        <taxon>Acanthomorphata</taxon>
        <taxon>Carangaria</taxon>
        <taxon>Carangiformes</taxon>
        <taxon>Echeneidae</taxon>
        <taxon>Echeneis</taxon>
    </lineage>
</organism>
<accession>A0A665WI34</accession>
<evidence type="ECO:0000259" key="3">
    <source>
        <dbReference type="PROSITE" id="PS51233"/>
    </source>
</evidence>
<evidence type="ECO:0000256" key="2">
    <source>
        <dbReference type="ARBA" id="ARBA00023180"/>
    </source>
</evidence>
<dbReference type="GO" id="GO:0005319">
    <property type="term" value="F:lipid transporter activity"/>
    <property type="evidence" value="ECO:0007669"/>
    <property type="project" value="TreeGrafter"/>
</dbReference>
<evidence type="ECO:0000313" key="4">
    <source>
        <dbReference type="Ensembl" id="ENSENLP00000043340.1"/>
    </source>
</evidence>
<dbReference type="GO" id="GO:0045735">
    <property type="term" value="F:nutrient reservoir activity"/>
    <property type="evidence" value="ECO:0007669"/>
    <property type="project" value="UniProtKB-KW"/>
</dbReference>
<keyword evidence="2" id="KW-0325">Glycoprotein</keyword>
<dbReference type="GO" id="GO:0032355">
    <property type="term" value="P:response to estradiol"/>
    <property type="evidence" value="ECO:0007669"/>
    <property type="project" value="TreeGrafter"/>
</dbReference>
<reference evidence="4" key="2">
    <citation type="submission" date="2025-08" db="UniProtKB">
        <authorList>
            <consortium name="Ensembl"/>
        </authorList>
    </citation>
    <scope>IDENTIFICATION</scope>
</reference>
<evidence type="ECO:0000313" key="5">
    <source>
        <dbReference type="Proteomes" id="UP000472264"/>
    </source>
</evidence>
<evidence type="ECO:0000256" key="1">
    <source>
        <dbReference type="ARBA" id="ARBA00022761"/>
    </source>
</evidence>
<dbReference type="Pfam" id="PF00094">
    <property type="entry name" value="VWD"/>
    <property type="match status" value="1"/>
</dbReference>
<dbReference type="Proteomes" id="UP000472264">
    <property type="component" value="Chromosome 4"/>
</dbReference>
<proteinExistence type="predicted"/>
<dbReference type="PANTHER" id="PTHR23345:SF9">
    <property type="entry name" value="VITELLOGENIN-RELATED"/>
    <property type="match status" value="1"/>
</dbReference>
<reference evidence="4" key="1">
    <citation type="submission" date="2021-04" db="EMBL/GenBank/DDBJ databases">
        <authorList>
            <consortium name="Wellcome Sanger Institute Data Sharing"/>
        </authorList>
    </citation>
    <scope>NUCLEOTIDE SEQUENCE [LARGE SCALE GENOMIC DNA]</scope>
</reference>
<dbReference type="PANTHER" id="PTHR23345">
    <property type="entry name" value="VITELLOGENIN-RELATED"/>
    <property type="match status" value="1"/>
</dbReference>
<dbReference type="PROSITE" id="PS51233">
    <property type="entry name" value="VWFD"/>
    <property type="match status" value="1"/>
</dbReference>
<name>A0A665WI34_ECHNA</name>
<dbReference type="OMA" id="CGHADSE"/>
<protein>
    <recommendedName>
        <fullName evidence="3">VWFD domain-containing protein</fullName>
    </recommendedName>
</protein>
<dbReference type="InParanoid" id="A0A665WI34"/>
<dbReference type="GO" id="GO:0071391">
    <property type="term" value="P:cellular response to estrogen stimulus"/>
    <property type="evidence" value="ECO:0007669"/>
    <property type="project" value="TreeGrafter"/>
</dbReference>
<sequence>MKGQTCGLCGRADGEVRQEYRTPSGRLTKNAVSYAHSWVLPAESCRDTTECRMKLESIQMEKQMNVHGQESRCFSVEPVLRCLPGCFPVKTTAVTVGFHCVPADSRQDRLPNIYDSSVDLWETAEAHLACSCTAQCASL</sequence>
<feature type="domain" description="VWFD" evidence="3">
    <location>
        <begin position="1"/>
        <end position="46"/>
    </location>
</feature>
<dbReference type="Ensembl" id="ENSENLT00000044437.1">
    <property type="protein sequence ID" value="ENSENLP00000043340.1"/>
    <property type="gene ID" value="ENSENLG00000018505.1"/>
</dbReference>
<keyword evidence="5" id="KW-1185">Reference proteome</keyword>
<keyword evidence="1" id="KW-0758">Storage protein</keyword>
<reference evidence="4" key="3">
    <citation type="submission" date="2025-09" db="UniProtKB">
        <authorList>
            <consortium name="Ensembl"/>
        </authorList>
    </citation>
    <scope>IDENTIFICATION</scope>
</reference>
<dbReference type="InterPro" id="IPR001846">
    <property type="entry name" value="VWF_type-D"/>
</dbReference>
<dbReference type="InterPro" id="IPR050733">
    <property type="entry name" value="Vitellogenin/Apolipophorin"/>
</dbReference>